<evidence type="ECO:0000256" key="11">
    <source>
        <dbReference type="SAM" id="Phobius"/>
    </source>
</evidence>
<dbReference type="InterPro" id="IPR011990">
    <property type="entry name" value="TPR-like_helical_dom_sf"/>
</dbReference>
<keyword evidence="12" id="KW-0675">Receptor</keyword>
<keyword evidence="10 11" id="KW-0472">Membrane</keyword>
<evidence type="ECO:0000256" key="9">
    <source>
        <dbReference type="ARBA" id="ARBA00023128"/>
    </source>
</evidence>
<dbReference type="SUPFAM" id="SSF48452">
    <property type="entry name" value="TPR-like"/>
    <property type="match status" value="1"/>
</dbReference>
<dbReference type="Proteomes" id="UP001058974">
    <property type="component" value="Chromosome 5"/>
</dbReference>
<accession>A0A9D5AFV5</accession>
<dbReference type="PANTHER" id="PTHR32409:SF7">
    <property type="entry name" value="MITOCHONDRIAL IMPORT RECEPTOR SUBUNIT TOM20"/>
    <property type="match status" value="1"/>
</dbReference>
<keyword evidence="8 11" id="KW-1133">Transmembrane helix</keyword>
<evidence type="ECO:0000256" key="4">
    <source>
        <dbReference type="ARBA" id="ARBA00022448"/>
    </source>
</evidence>
<keyword evidence="4" id="KW-0813">Transport</keyword>
<dbReference type="AlphaFoldDB" id="A0A9D5AFV5"/>
<evidence type="ECO:0000256" key="7">
    <source>
        <dbReference type="ARBA" id="ARBA00022927"/>
    </source>
</evidence>
<evidence type="ECO:0000256" key="3">
    <source>
        <dbReference type="ARBA" id="ARBA00005792"/>
    </source>
</evidence>
<dbReference type="Gramene" id="Psat05G0288400-T1">
    <property type="protein sequence ID" value="KAI5406311.1"/>
    <property type="gene ID" value="KIW84_052884"/>
</dbReference>
<dbReference type="GO" id="GO:0005742">
    <property type="term" value="C:mitochondrial outer membrane translocase complex"/>
    <property type="evidence" value="ECO:0007669"/>
    <property type="project" value="InterPro"/>
</dbReference>
<keyword evidence="6" id="KW-1000">Mitochondrion outer membrane</keyword>
<proteinExistence type="inferred from homology"/>
<feature type="transmembrane region" description="Helical" evidence="11">
    <location>
        <begin position="173"/>
        <end position="192"/>
    </location>
</feature>
<dbReference type="Pfam" id="PF06552">
    <property type="entry name" value="TOM20_plant"/>
    <property type="match status" value="1"/>
</dbReference>
<comment type="similarity">
    <text evidence="3">Belongs to the Tom20 family.</text>
</comment>
<keyword evidence="5 11" id="KW-0812">Transmembrane</keyword>
<dbReference type="Gramene" id="PSAT_LOCUS22741_t1">
    <property type="protein sequence ID" value="CAL5203685.1"/>
    <property type="gene ID" value="PSAT_LOCUS22741"/>
</dbReference>
<comment type="caution">
    <text evidence="12">The sequence shown here is derived from an EMBL/GenBank/DDBJ whole genome shotgun (WGS) entry which is preliminary data.</text>
</comment>
<evidence type="ECO:0000256" key="10">
    <source>
        <dbReference type="ARBA" id="ARBA00023136"/>
    </source>
</evidence>
<dbReference type="OrthoDB" id="1056333at2759"/>
<keyword evidence="9" id="KW-0496">Mitochondrion</keyword>
<evidence type="ECO:0000313" key="13">
    <source>
        <dbReference type="Proteomes" id="UP001058974"/>
    </source>
</evidence>
<dbReference type="Gene3D" id="1.25.40.10">
    <property type="entry name" value="Tetratricopeptide repeat domain"/>
    <property type="match status" value="1"/>
</dbReference>
<evidence type="ECO:0000256" key="5">
    <source>
        <dbReference type="ARBA" id="ARBA00022692"/>
    </source>
</evidence>
<keyword evidence="7" id="KW-0653">Protein transport</keyword>
<dbReference type="PANTHER" id="PTHR32409">
    <property type="entry name" value="MITOCHONDRIAL IMPORT RECEPTOR SUBUNIT TOM20-1-RELATED"/>
    <property type="match status" value="1"/>
</dbReference>
<dbReference type="EMBL" id="JAMSHJ010000005">
    <property type="protein sequence ID" value="KAI5406311.1"/>
    <property type="molecule type" value="Genomic_DNA"/>
</dbReference>
<sequence>MEFSQDDFERLLLSEQSRKTAEENYAINPLDADNLTKWGEALIELSSFQNPADSKKMIEDALAKLEEALLINPTKHYTLWCLGNGLTSCAFLTPDFSDAKVYFDKAYGYFQKAVDVDPENGLYRQSLKVALKAPELHMEIHKSGLGLGQMNHGGSSASKGQVSKKQKSNDFKYDMFGWIILAVGLVAWVGMAKSHIPSPPPS</sequence>
<evidence type="ECO:0000256" key="6">
    <source>
        <dbReference type="ARBA" id="ARBA00022787"/>
    </source>
</evidence>
<dbReference type="Gramene" id="Psat5g095480.1">
    <property type="protein sequence ID" value="Psat5g095480.1.cds"/>
    <property type="gene ID" value="Psat5g095480"/>
</dbReference>
<dbReference type="GO" id="GO:0045040">
    <property type="term" value="P:protein insertion into mitochondrial outer membrane"/>
    <property type="evidence" value="ECO:0007669"/>
    <property type="project" value="InterPro"/>
</dbReference>
<evidence type="ECO:0000313" key="12">
    <source>
        <dbReference type="EMBL" id="KAI5406311.1"/>
    </source>
</evidence>
<evidence type="ECO:0000256" key="8">
    <source>
        <dbReference type="ARBA" id="ARBA00022989"/>
    </source>
</evidence>
<comment type="subcellular location">
    <subcellularLocation>
        <location evidence="2">Mitochondrion outer membrane</location>
        <topology evidence="2">Single-pass membrane protein</topology>
    </subcellularLocation>
</comment>
<dbReference type="GO" id="GO:0015031">
    <property type="term" value="P:protein transport"/>
    <property type="evidence" value="ECO:0007669"/>
    <property type="project" value="UniProtKB-KW"/>
</dbReference>
<evidence type="ECO:0000256" key="2">
    <source>
        <dbReference type="ARBA" id="ARBA00004572"/>
    </source>
</evidence>
<name>A0A9D5AFV5_PEA</name>
<dbReference type="InterPro" id="IPR010547">
    <property type="entry name" value="TOM20_imprt_rcpt"/>
</dbReference>
<reference evidence="12 13" key="1">
    <citation type="journal article" date="2022" name="Nat. Genet.">
        <title>Improved pea reference genome and pan-genome highlight genomic features and evolutionary characteristics.</title>
        <authorList>
            <person name="Yang T."/>
            <person name="Liu R."/>
            <person name="Luo Y."/>
            <person name="Hu S."/>
            <person name="Wang D."/>
            <person name="Wang C."/>
            <person name="Pandey M.K."/>
            <person name="Ge S."/>
            <person name="Xu Q."/>
            <person name="Li N."/>
            <person name="Li G."/>
            <person name="Huang Y."/>
            <person name="Saxena R.K."/>
            <person name="Ji Y."/>
            <person name="Li M."/>
            <person name="Yan X."/>
            <person name="He Y."/>
            <person name="Liu Y."/>
            <person name="Wang X."/>
            <person name="Xiang C."/>
            <person name="Varshney R.K."/>
            <person name="Ding H."/>
            <person name="Gao S."/>
            <person name="Zong X."/>
        </authorList>
    </citation>
    <scope>NUCLEOTIDE SEQUENCE [LARGE SCALE GENOMIC DNA]</scope>
    <source>
        <strain evidence="12 13">cv. Zhongwan 6</strain>
    </source>
</reference>
<organism evidence="12 13">
    <name type="scientific">Pisum sativum</name>
    <name type="common">Garden pea</name>
    <name type="synonym">Lathyrus oleraceus</name>
    <dbReference type="NCBI Taxonomy" id="3888"/>
    <lineage>
        <taxon>Eukaryota</taxon>
        <taxon>Viridiplantae</taxon>
        <taxon>Streptophyta</taxon>
        <taxon>Embryophyta</taxon>
        <taxon>Tracheophyta</taxon>
        <taxon>Spermatophyta</taxon>
        <taxon>Magnoliopsida</taxon>
        <taxon>eudicotyledons</taxon>
        <taxon>Gunneridae</taxon>
        <taxon>Pentapetalae</taxon>
        <taxon>rosids</taxon>
        <taxon>fabids</taxon>
        <taxon>Fabales</taxon>
        <taxon>Fabaceae</taxon>
        <taxon>Papilionoideae</taxon>
        <taxon>50 kb inversion clade</taxon>
        <taxon>NPAAA clade</taxon>
        <taxon>Hologalegina</taxon>
        <taxon>IRL clade</taxon>
        <taxon>Fabeae</taxon>
        <taxon>Lathyrus</taxon>
    </lineage>
</organism>
<keyword evidence="13" id="KW-1185">Reference proteome</keyword>
<gene>
    <name evidence="12" type="ORF">KIW84_052884</name>
</gene>
<protein>
    <submittedName>
        <fullName evidence="12">Mitochondrial import receptor subunit tom20</fullName>
    </submittedName>
</protein>
<evidence type="ECO:0000256" key="1">
    <source>
        <dbReference type="ARBA" id="ARBA00003450"/>
    </source>
</evidence>
<comment type="function">
    <text evidence="1">Central component of the receptor complex responsible for the recognition and translocation of cytosolically synthesized mitochondrial preproteins. Together with TOM22 functions as the transit peptide receptor at the surface of the mitochondrion outer membrane and facilitates the movement of preproteins into the translocation pore.</text>
</comment>